<dbReference type="Gene3D" id="3.40.640.10">
    <property type="entry name" value="Type I PLP-dependent aspartate aminotransferase-like (Major domain)"/>
    <property type="match status" value="1"/>
</dbReference>
<evidence type="ECO:0000259" key="5">
    <source>
        <dbReference type="Pfam" id="PF01212"/>
    </source>
</evidence>
<dbReference type="SUPFAM" id="SSF53383">
    <property type="entry name" value="PLP-dependent transferases"/>
    <property type="match status" value="1"/>
</dbReference>
<evidence type="ECO:0000256" key="1">
    <source>
        <dbReference type="ARBA" id="ARBA00001933"/>
    </source>
</evidence>
<evidence type="ECO:0000313" key="6">
    <source>
        <dbReference type="EMBL" id="SVA40618.1"/>
    </source>
</evidence>
<comment type="similarity">
    <text evidence="2">Belongs to the threonine aldolase family.</text>
</comment>
<dbReference type="GO" id="GO:0005829">
    <property type="term" value="C:cytosol"/>
    <property type="evidence" value="ECO:0007669"/>
    <property type="project" value="TreeGrafter"/>
</dbReference>
<accession>A0A381VLH3</accession>
<organism evidence="6">
    <name type="scientific">marine metagenome</name>
    <dbReference type="NCBI Taxonomy" id="408172"/>
    <lineage>
        <taxon>unclassified sequences</taxon>
        <taxon>metagenomes</taxon>
        <taxon>ecological metagenomes</taxon>
    </lineage>
</organism>
<feature type="domain" description="Aromatic amino acid beta-eliminating lyase/threonine aldolase" evidence="5">
    <location>
        <begin position="3"/>
        <end position="249"/>
    </location>
</feature>
<dbReference type="NCBIfam" id="NF041359">
    <property type="entry name" value="GntG_guanitoxin"/>
    <property type="match status" value="1"/>
</dbReference>
<dbReference type="InterPro" id="IPR015421">
    <property type="entry name" value="PyrdxlP-dep_Trfase_major"/>
</dbReference>
<dbReference type="InterPro" id="IPR015424">
    <property type="entry name" value="PyrdxlP-dep_Trfase"/>
</dbReference>
<evidence type="ECO:0000256" key="4">
    <source>
        <dbReference type="ARBA" id="ARBA00023239"/>
    </source>
</evidence>
<proteinExistence type="inferred from homology"/>
<name>A0A381VLH3_9ZZZZ</name>
<dbReference type="Pfam" id="PF01212">
    <property type="entry name" value="Beta_elim_lyase"/>
    <property type="match status" value="1"/>
</dbReference>
<reference evidence="6" key="1">
    <citation type="submission" date="2018-05" db="EMBL/GenBank/DDBJ databases">
        <authorList>
            <person name="Lanie J.A."/>
            <person name="Ng W.-L."/>
            <person name="Kazmierczak K.M."/>
            <person name="Andrzejewski T.M."/>
            <person name="Davidsen T.M."/>
            <person name="Wayne K.J."/>
            <person name="Tettelin H."/>
            <person name="Glass J.I."/>
            <person name="Rusch D."/>
            <person name="Podicherti R."/>
            <person name="Tsui H.-C.T."/>
            <person name="Winkler M.E."/>
        </authorList>
    </citation>
    <scope>NUCLEOTIDE SEQUENCE</scope>
</reference>
<dbReference type="NCBIfam" id="NF007825">
    <property type="entry name" value="PRK10534.1"/>
    <property type="match status" value="1"/>
</dbReference>
<dbReference type="GO" id="GO:0006545">
    <property type="term" value="P:glycine biosynthetic process"/>
    <property type="evidence" value="ECO:0007669"/>
    <property type="project" value="TreeGrafter"/>
</dbReference>
<evidence type="ECO:0000256" key="2">
    <source>
        <dbReference type="ARBA" id="ARBA00006966"/>
    </source>
</evidence>
<dbReference type="EMBL" id="UINC01009042">
    <property type="protein sequence ID" value="SVA40618.1"/>
    <property type="molecule type" value="Genomic_DNA"/>
</dbReference>
<dbReference type="FunFam" id="3.40.640.10:FF:000030">
    <property type="entry name" value="Low-specificity L-threonine aldolase"/>
    <property type="match status" value="1"/>
</dbReference>
<dbReference type="GO" id="GO:0008732">
    <property type="term" value="F:L-allo-threonine aldolase activity"/>
    <property type="evidence" value="ECO:0007669"/>
    <property type="project" value="TreeGrafter"/>
</dbReference>
<protein>
    <recommendedName>
        <fullName evidence="5">Aromatic amino acid beta-eliminating lyase/threonine aldolase domain-containing protein</fullName>
    </recommendedName>
</protein>
<dbReference type="GO" id="GO:0006567">
    <property type="term" value="P:L-threonine catabolic process"/>
    <property type="evidence" value="ECO:0007669"/>
    <property type="project" value="TreeGrafter"/>
</dbReference>
<dbReference type="PANTHER" id="PTHR48097">
    <property type="entry name" value="L-THREONINE ALDOLASE-RELATED"/>
    <property type="match status" value="1"/>
</dbReference>
<dbReference type="InterPro" id="IPR001597">
    <property type="entry name" value="ArAA_b-elim_lyase/Thr_aldolase"/>
</dbReference>
<sequence>MIDLRSDTVTLPTPAMMDSIMHARLGDDVLDEDPTIHELEKKSAEHTGKEAALFVPSGTMANLTAILAHCERGDEVILGDQAHTFLYEAGGISSLGGIHSHQLKNQDDGTLTLNDIKNAIRLDNVHFPKTRLICLENTHNRCYGFPLTIDYLNAVRTIANEHELLVHVDGARLFNASVALGISVKELCKPADSNTFCLSKGLSAPVGSLVCGEEGFIHRVKRLRKVLGGGMRQAGILAAAGIEALDTMVE</sequence>
<dbReference type="InterPro" id="IPR023603">
    <property type="entry name" value="Low_specificity_L-TA-like"/>
</dbReference>
<dbReference type="PANTHER" id="PTHR48097:SF9">
    <property type="entry name" value="L-THREONINE ALDOLASE"/>
    <property type="match status" value="1"/>
</dbReference>
<feature type="non-terminal residue" evidence="6">
    <location>
        <position position="250"/>
    </location>
</feature>
<keyword evidence="4" id="KW-0456">Lyase</keyword>
<gene>
    <name evidence="6" type="ORF">METZ01_LOCUS93472</name>
</gene>
<comment type="cofactor">
    <cofactor evidence="1">
        <name>pyridoxal 5'-phosphate</name>
        <dbReference type="ChEBI" id="CHEBI:597326"/>
    </cofactor>
</comment>
<keyword evidence="3" id="KW-0663">Pyridoxal phosphate</keyword>
<evidence type="ECO:0000256" key="3">
    <source>
        <dbReference type="ARBA" id="ARBA00022898"/>
    </source>
</evidence>
<dbReference type="AlphaFoldDB" id="A0A381VLH3"/>